<feature type="compositionally biased region" description="Basic residues" evidence="8">
    <location>
        <begin position="655"/>
        <end position="664"/>
    </location>
</feature>
<dbReference type="AlphaFoldDB" id="A0A136J0R1"/>
<dbReference type="Gene3D" id="2.170.270.10">
    <property type="entry name" value="SET domain"/>
    <property type="match status" value="1"/>
</dbReference>
<comment type="subcellular location">
    <subcellularLocation>
        <location evidence="2">Chromosome</location>
    </subcellularLocation>
    <subcellularLocation>
        <location evidence="1">Nucleus</location>
    </subcellularLocation>
</comment>
<evidence type="ECO:0000256" key="7">
    <source>
        <dbReference type="ARBA" id="ARBA00023242"/>
    </source>
</evidence>
<keyword evidence="13" id="KW-1185">Reference proteome</keyword>
<dbReference type="SUPFAM" id="SSF82199">
    <property type="entry name" value="SET domain"/>
    <property type="match status" value="1"/>
</dbReference>
<feature type="region of interest" description="Disordered" evidence="8">
    <location>
        <begin position="230"/>
        <end position="257"/>
    </location>
</feature>
<dbReference type="PROSITE" id="PS50868">
    <property type="entry name" value="POST_SET"/>
    <property type="match status" value="1"/>
</dbReference>
<evidence type="ECO:0000256" key="2">
    <source>
        <dbReference type="ARBA" id="ARBA00004286"/>
    </source>
</evidence>
<keyword evidence="7" id="KW-0539">Nucleus</keyword>
<dbReference type="InterPro" id="IPR046341">
    <property type="entry name" value="SET_dom_sf"/>
</dbReference>
<keyword evidence="6" id="KW-0949">S-adenosyl-L-methionine</keyword>
<dbReference type="InterPro" id="IPR003616">
    <property type="entry name" value="Post-SET_dom"/>
</dbReference>
<feature type="region of interest" description="Disordered" evidence="8">
    <location>
        <begin position="637"/>
        <end position="700"/>
    </location>
</feature>
<feature type="region of interest" description="Disordered" evidence="8">
    <location>
        <begin position="102"/>
        <end position="208"/>
    </location>
</feature>
<dbReference type="OrthoDB" id="422362at2759"/>
<dbReference type="GO" id="GO:0032259">
    <property type="term" value="P:methylation"/>
    <property type="evidence" value="ECO:0007669"/>
    <property type="project" value="UniProtKB-KW"/>
</dbReference>
<dbReference type="InterPro" id="IPR006560">
    <property type="entry name" value="AWS_dom"/>
</dbReference>
<dbReference type="STRING" id="196109.A0A136J0R1"/>
<evidence type="ECO:0000259" key="11">
    <source>
        <dbReference type="PROSITE" id="PS51215"/>
    </source>
</evidence>
<dbReference type="InterPro" id="IPR050777">
    <property type="entry name" value="SET2_Histone-Lys_MeTrsfase"/>
</dbReference>
<evidence type="ECO:0000256" key="4">
    <source>
        <dbReference type="ARBA" id="ARBA00022603"/>
    </source>
</evidence>
<keyword evidence="3" id="KW-0158">Chromosome</keyword>
<evidence type="ECO:0000313" key="13">
    <source>
        <dbReference type="Proteomes" id="UP000070501"/>
    </source>
</evidence>
<name>A0A136J0R1_9PEZI</name>
<evidence type="ECO:0000313" key="12">
    <source>
        <dbReference type="EMBL" id="KXJ90586.1"/>
    </source>
</evidence>
<evidence type="ECO:0000256" key="3">
    <source>
        <dbReference type="ARBA" id="ARBA00022454"/>
    </source>
</evidence>
<dbReference type="GO" id="GO:0005694">
    <property type="term" value="C:chromosome"/>
    <property type="evidence" value="ECO:0007669"/>
    <property type="project" value="UniProtKB-SubCell"/>
</dbReference>
<evidence type="ECO:0000256" key="6">
    <source>
        <dbReference type="ARBA" id="ARBA00022691"/>
    </source>
</evidence>
<feature type="compositionally biased region" description="Low complexity" evidence="8">
    <location>
        <begin position="104"/>
        <end position="118"/>
    </location>
</feature>
<evidence type="ECO:0000259" key="10">
    <source>
        <dbReference type="PROSITE" id="PS50868"/>
    </source>
</evidence>
<dbReference type="Pfam" id="PF00856">
    <property type="entry name" value="SET"/>
    <property type="match status" value="1"/>
</dbReference>
<dbReference type="PROSITE" id="PS50280">
    <property type="entry name" value="SET"/>
    <property type="match status" value="1"/>
</dbReference>
<dbReference type="SMART" id="SM00508">
    <property type="entry name" value="PostSET"/>
    <property type="match status" value="1"/>
</dbReference>
<gene>
    <name evidence="12" type="ORF">Micbo1qcDRAFT_234509</name>
</gene>
<evidence type="ECO:0000256" key="1">
    <source>
        <dbReference type="ARBA" id="ARBA00004123"/>
    </source>
</evidence>
<feature type="compositionally biased region" description="Basic and acidic residues" evidence="8">
    <location>
        <begin position="302"/>
        <end position="313"/>
    </location>
</feature>
<feature type="compositionally biased region" description="Low complexity" evidence="8">
    <location>
        <begin position="230"/>
        <end position="240"/>
    </location>
</feature>
<evidence type="ECO:0000256" key="8">
    <source>
        <dbReference type="SAM" id="MobiDB-lite"/>
    </source>
</evidence>
<dbReference type="PROSITE" id="PS51215">
    <property type="entry name" value="AWS"/>
    <property type="match status" value="1"/>
</dbReference>
<dbReference type="Proteomes" id="UP000070501">
    <property type="component" value="Unassembled WGS sequence"/>
</dbReference>
<feature type="compositionally biased region" description="Basic and acidic residues" evidence="8">
    <location>
        <begin position="639"/>
        <end position="654"/>
    </location>
</feature>
<evidence type="ECO:0000259" key="9">
    <source>
        <dbReference type="PROSITE" id="PS50280"/>
    </source>
</evidence>
<reference evidence="13" key="1">
    <citation type="submission" date="2016-02" db="EMBL/GenBank/DDBJ databases">
        <title>Draft genome sequence of Microdochium bolleyi, a fungal endophyte of beachgrass.</title>
        <authorList>
            <consortium name="DOE Joint Genome Institute"/>
            <person name="David A.S."/>
            <person name="May G."/>
            <person name="Haridas S."/>
            <person name="Lim J."/>
            <person name="Wang M."/>
            <person name="Labutti K."/>
            <person name="Lipzen A."/>
            <person name="Barry K."/>
            <person name="Grigoriev I.V."/>
        </authorList>
    </citation>
    <scope>NUCLEOTIDE SEQUENCE [LARGE SCALE GENOMIC DNA]</scope>
    <source>
        <strain evidence="13">J235TASD1</strain>
    </source>
</reference>
<accession>A0A136J0R1</accession>
<proteinExistence type="predicted"/>
<protein>
    <recommendedName>
        <fullName evidence="14">SET domain-containing protein</fullName>
    </recommendedName>
</protein>
<feature type="region of interest" description="Disordered" evidence="8">
    <location>
        <begin position="287"/>
        <end position="322"/>
    </location>
</feature>
<keyword evidence="5" id="KW-0808">Transferase</keyword>
<feature type="compositionally biased region" description="Basic residues" evidence="8">
    <location>
        <begin position="680"/>
        <end position="698"/>
    </location>
</feature>
<dbReference type="GO" id="GO:0042054">
    <property type="term" value="F:histone methyltransferase activity"/>
    <property type="evidence" value="ECO:0007669"/>
    <property type="project" value="InterPro"/>
</dbReference>
<dbReference type="EMBL" id="KQ964252">
    <property type="protein sequence ID" value="KXJ90586.1"/>
    <property type="molecule type" value="Genomic_DNA"/>
</dbReference>
<organism evidence="12 13">
    <name type="scientific">Microdochium bolleyi</name>
    <dbReference type="NCBI Taxonomy" id="196109"/>
    <lineage>
        <taxon>Eukaryota</taxon>
        <taxon>Fungi</taxon>
        <taxon>Dikarya</taxon>
        <taxon>Ascomycota</taxon>
        <taxon>Pezizomycotina</taxon>
        <taxon>Sordariomycetes</taxon>
        <taxon>Xylariomycetidae</taxon>
        <taxon>Xylariales</taxon>
        <taxon>Microdochiaceae</taxon>
        <taxon>Microdochium</taxon>
    </lineage>
</organism>
<feature type="compositionally biased region" description="Acidic residues" evidence="8">
    <location>
        <begin position="170"/>
        <end position="180"/>
    </location>
</feature>
<dbReference type="InterPro" id="IPR001214">
    <property type="entry name" value="SET_dom"/>
</dbReference>
<dbReference type="FunFam" id="2.170.270.10:FF:000037">
    <property type="entry name" value="Histone-lysine N-methyltransferase"/>
    <property type="match status" value="1"/>
</dbReference>
<keyword evidence="4" id="KW-0489">Methyltransferase</keyword>
<feature type="domain" description="Post-SET" evidence="10">
    <location>
        <begin position="621"/>
        <end position="637"/>
    </location>
</feature>
<dbReference type="PANTHER" id="PTHR22884">
    <property type="entry name" value="SET DOMAIN PROTEINS"/>
    <property type="match status" value="1"/>
</dbReference>
<feature type="domain" description="AWS" evidence="11">
    <location>
        <begin position="439"/>
        <end position="486"/>
    </location>
</feature>
<dbReference type="SMART" id="SM00317">
    <property type="entry name" value="SET"/>
    <property type="match status" value="1"/>
</dbReference>
<evidence type="ECO:0000256" key="5">
    <source>
        <dbReference type="ARBA" id="ARBA00022679"/>
    </source>
</evidence>
<feature type="domain" description="SET" evidence="9">
    <location>
        <begin position="497"/>
        <end position="613"/>
    </location>
</feature>
<dbReference type="InParanoid" id="A0A136J0R1"/>
<sequence length="886" mass="96048">MATLSPARALSAESSFGGPAAADTFDVIASLSSTPPTSIADSSSITTDAAVTTPKAEIATTHANLFEPKIAHDGFELDATATEPPQGTPDPALPTIGLVDPIAHSSPTHSTPTTTPRAQRTRRNRLSEPIYNLSKLSGTDGHGKRRSKGDLVSNRRRRTTTAITRLGPDVEAEDSADEDPYAFSEDSPRSAMRSGITSAETTPKKQRSIKVGAKKIILSPKRTLTRSAGPIAIPAPAKPSKLGKRSRGVFEEEQSSVPRELRRLQDTKEFQGIDDKPVLHTVWANGKFVDPNAPPPRKKAKVKESKKVVKEPEPISTPATEADLPPVKTRRVKKWLPFGLYAGQDYPVDPMKGLTAAEKKAFAHLPELAPSEKINTVLPPPQFAGLRLLIQGRGFQLPFDVCNPLPPGQPKPKDWRNQTKNRFIGDARAIWKKTPHLQDYQSNCVCTPEDGCGESCQNRIMLYECDHTNCNVGIEHCQNRAFARLTERTKAGGKYRVGVEVIKTDDRGHGIRANRCFEPNQIIMEYTGEIITEEECDRRMNEKYKDNECYYLMLFDQNMIIDATTGSIARFVNHSCKPNCQMIKWIVSGQPRMALFAGDKPIQTGDELTYDYNFDPFSAKNVQKCLCGSENCRGVLGPKPKEIKPPKPSQELKKGAKKTLKGTKGRGLVSGSGEKGPKTPLKKRKIKTPAKVQTKKAPKGPIKTIKAATAAMMVKKTVSTISVKSKAKTAGRKTKVATIRKTSVVKAVAKGKQASPKKTAAKKTVATKTSNTMIVAAGTEKSKAKKVVSPTKAKKVVSSTKAKGAGTLNKAKKPATGLVKPRKLTTKVTKPTSPNKKVVKVKAAGVPGSRGRITKPTIKLLQSPKAASTISVEARAALDAVFSNVP</sequence>
<dbReference type="GO" id="GO:0005634">
    <property type="term" value="C:nucleus"/>
    <property type="evidence" value="ECO:0007669"/>
    <property type="project" value="UniProtKB-SubCell"/>
</dbReference>
<evidence type="ECO:0008006" key="14">
    <source>
        <dbReference type="Google" id="ProtNLM"/>
    </source>
</evidence>
<dbReference type="Pfam" id="PF17907">
    <property type="entry name" value="AWS"/>
    <property type="match status" value="1"/>
</dbReference>